<feature type="compositionally biased region" description="Polar residues" evidence="1">
    <location>
        <begin position="1"/>
        <end position="11"/>
    </location>
</feature>
<name>A0A9P6NLG3_9BASI</name>
<comment type="caution">
    <text evidence="2">The sequence shown here is derived from an EMBL/GenBank/DDBJ whole genome shotgun (WGS) entry which is preliminary data.</text>
</comment>
<evidence type="ECO:0000313" key="3">
    <source>
        <dbReference type="Proteomes" id="UP000886653"/>
    </source>
</evidence>
<evidence type="ECO:0000313" key="2">
    <source>
        <dbReference type="EMBL" id="KAG0148154.1"/>
    </source>
</evidence>
<protein>
    <submittedName>
        <fullName evidence="2">Uncharacterized protein</fullName>
    </submittedName>
</protein>
<dbReference type="Proteomes" id="UP000886653">
    <property type="component" value="Unassembled WGS sequence"/>
</dbReference>
<evidence type="ECO:0000256" key="1">
    <source>
        <dbReference type="SAM" id="MobiDB-lite"/>
    </source>
</evidence>
<feature type="compositionally biased region" description="Polar residues" evidence="1">
    <location>
        <begin position="58"/>
        <end position="68"/>
    </location>
</feature>
<gene>
    <name evidence="2" type="ORF">CROQUDRAFT_431072</name>
</gene>
<dbReference type="AlphaFoldDB" id="A0A9P6NLG3"/>
<proteinExistence type="predicted"/>
<accession>A0A9P6NLG3</accession>
<dbReference type="EMBL" id="MU167240">
    <property type="protein sequence ID" value="KAG0148154.1"/>
    <property type="molecule type" value="Genomic_DNA"/>
</dbReference>
<reference evidence="2" key="1">
    <citation type="submission" date="2013-11" db="EMBL/GenBank/DDBJ databases">
        <title>Genome sequence of the fusiform rust pathogen reveals effectors for host alternation and coevolution with pine.</title>
        <authorList>
            <consortium name="DOE Joint Genome Institute"/>
            <person name="Smith K."/>
            <person name="Pendleton A."/>
            <person name="Kubisiak T."/>
            <person name="Anderson C."/>
            <person name="Salamov A."/>
            <person name="Aerts A."/>
            <person name="Riley R."/>
            <person name="Clum A."/>
            <person name="Lindquist E."/>
            <person name="Ence D."/>
            <person name="Campbell M."/>
            <person name="Kronenberg Z."/>
            <person name="Feau N."/>
            <person name="Dhillon B."/>
            <person name="Hamelin R."/>
            <person name="Burleigh J."/>
            <person name="Smith J."/>
            <person name="Yandell M."/>
            <person name="Nelson C."/>
            <person name="Grigoriev I."/>
            <person name="Davis J."/>
        </authorList>
    </citation>
    <scope>NUCLEOTIDE SEQUENCE</scope>
    <source>
        <strain evidence="2">G11</strain>
    </source>
</reference>
<feature type="region of interest" description="Disordered" evidence="1">
    <location>
        <begin position="1"/>
        <end position="76"/>
    </location>
</feature>
<sequence length="199" mass="22908">MSLLASSTDLITSPCTTPPRPRTYQCPDAPRATHRPQPYCSHSRRSSSPRIDRRNRSQALGSSSNQRTRQIRPAPAITTLSVFTSLAFAEAARDSDDGRQSVPPSRPTLERFHKYLTPSDLELEFRTICLNHQQQTRQDRLAFDPMRSMSMRRQRDRELSELVPEYDQSENSRIRVVEEEMECVNLVNSSTPPPPYREY</sequence>
<keyword evidence="3" id="KW-1185">Reference proteome</keyword>
<dbReference type="OrthoDB" id="10417791at2759"/>
<organism evidence="2 3">
    <name type="scientific">Cronartium quercuum f. sp. fusiforme G11</name>
    <dbReference type="NCBI Taxonomy" id="708437"/>
    <lineage>
        <taxon>Eukaryota</taxon>
        <taxon>Fungi</taxon>
        <taxon>Dikarya</taxon>
        <taxon>Basidiomycota</taxon>
        <taxon>Pucciniomycotina</taxon>
        <taxon>Pucciniomycetes</taxon>
        <taxon>Pucciniales</taxon>
        <taxon>Coleosporiaceae</taxon>
        <taxon>Cronartium</taxon>
    </lineage>
</organism>